<organism evidence="2 3">
    <name type="scientific">Rubroshorea leprosula</name>
    <dbReference type="NCBI Taxonomy" id="152421"/>
    <lineage>
        <taxon>Eukaryota</taxon>
        <taxon>Viridiplantae</taxon>
        <taxon>Streptophyta</taxon>
        <taxon>Embryophyta</taxon>
        <taxon>Tracheophyta</taxon>
        <taxon>Spermatophyta</taxon>
        <taxon>Magnoliopsida</taxon>
        <taxon>eudicotyledons</taxon>
        <taxon>Gunneridae</taxon>
        <taxon>Pentapetalae</taxon>
        <taxon>rosids</taxon>
        <taxon>malvids</taxon>
        <taxon>Malvales</taxon>
        <taxon>Dipterocarpaceae</taxon>
        <taxon>Rubroshorea</taxon>
    </lineage>
</organism>
<dbReference type="AlphaFoldDB" id="A0AAV5JVW9"/>
<name>A0AAV5JVW9_9ROSI</name>
<feature type="chain" id="PRO_5043450533" evidence="1">
    <location>
        <begin position="22"/>
        <end position="58"/>
    </location>
</feature>
<gene>
    <name evidence="2" type="ORF">SLEP1_g26505</name>
</gene>
<feature type="signal peptide" evidence="1">
    <location>
        <begin position="1"/>
        <end position="21"/>
    </location>
</feature>
<dbReference type="Proteomes" id="UP001054252">
    <property type="component" value="Unassembled WGS sequence"/>
</dbReference>
<sequence>MVPGLHSSASWFLVVIPQLLGFLGRHSKLPCAGSSLSASWFQVVTLSFLNFPVPSCHS</sequence>
<keyword evidence="3" id="KW-1185">Reference proteome</keyword>
<comment type="caution">
    <text evidence="2">The sequence shown here is derived from an EMBL/GenBank/DDBJ whole genome shotgun (WGS) entry which is preliminary data.</text>
</comment>
<evidence type="ECO:0000256" key="1">
    <source>
        <dbReference type="SAM" id="SignalP"/>
    </source>
</evidence>
<accession>A0AAV5JVW9</accession>
<reference evidence="2 3" key="1">
    <citation type="journal article" date="2021" name="Commun. Biol.">
        <title>The genome of Shorea leprosula (Dipterocarpaceae) highlights the ecological relevance of drought in aseasonal tropical rainforests.</title>
        <authorList>
            <person name="Ng K.K.S."/>
            <person name="Kobayashi M.J."/>
            <person name="Fawcett J.A."/>
            <person name="Hatakeyama M."/>
            <person name="Paape T."/>
            <person name="Ng C.H."/>
            <person name="Ang C.C."/>
            <person name="Tnah L.H."/>
            <person name="Lee C.T."/>
            <person name="Nishiyama T."/>
            <person name="Sese J."/>
            <person name="O'Brien M.J."/>
            <person name="Copetti D."/>
            <person name="Mohd Noor M.I."/>
            <person name="Ong R.C."/>
            <person name="Putra M."/>
            <person name="Sireger I.Z."/>
            <person name="Indrioko S."/>
            <person name="Kosugi Y."/>
            <person name="Izuno A."/>
            <person name="Isagi Y."/>
            <person name="Lee S.L."/>
            <person name="Shimizu K.K."/>
        </authorList>
    </citation>
    <scope>NUCLEOTIDE SEQUENCE [LARGE SCALE GENOMIC DNA]</scope>
    <source>
        <strain evidence="2">214</strain>
    </source>
</reference>
<keyword evidence="1" id="KW-0732">Signal</keyword>
<protein>
    <submittedName>
        <fullName evidence="2">Uncharacterized protein</fullName>
    </submittedName>
</protein>
<evidence type="ECO:0000313" key="2">
    <source>
        <dbReference type="EMBL" id="GKV15752.1"/>
    </source>
</evidence>
<proteinExistence type="predicted"/>
<dbReference type="EMBL" id="BPVZ01000044">
    <property type="protein sequence ID" value="GKV15752.1"/>
    <property type="molecule type" value="Genomic_DNA"/>
</dbReference>
<evidence type="ECO:0000313" key="3">
    <source>
        <dbReference type="Proteomes" id="UP001054252"/>
    </source>
</evidence>